<keyword evidence="3" id="KW-1185">Reference proteome</keyword>
<name>A0ABU1UH29_9MICC</name>
<dbReference type="InterPro" id="IPR007569">
    <property type="entry name" value="DUF559"/>
</dbReference>
<accession>A0ABU1UH29</accession>
<evidence type="ECO:0000259" key="1">
    <source>
        <dbReference type="Pfam" id="PF04480"/>
    </source>
</evidence>
<reference evidence="2 3" key="1">
    <citation type="submission" date="2023-07" db="EMBL/GenBank/DDBJ databases">
        <title>Sorghum-associated microbial communities from plants grown in Nebraska, USA.</title>
        <authorList>
            <person name="Schachtman D."/>
        </authorList>
    </citation>
    <scope>NUCLEOTIDE SEQUENCE [LARGE SCALE GENOMIC DNA]</scope>
    <source>
        <strain evidence="2 3">BE167</strain>
    </source>
</reference>
<sequence length="278" mass="30348">MDPLEYLARLGGVARTRQLLAAGFSRTDIAHLADAGARHLRRGVFALPDCRPELMAAVRHNARVSCASAAGHYGLWLREAPAQHHLACTHGHGDGFVRHRTVRFDGHPSLPLAAVEDVVLHAMSCLAPPASTAIATSAMRLHGVPLELLKDQLLGDRSGPALKALRLLDLRAESIVEVDAQHLFRTNGIGYDAQVHLPGIGRVDFLLEGFLIVEVDGFAFHSNREALRRDLGRNNASTLSGFAVLRYMPEHIWFEPQRVLAEVRAVLGRRPRAGAAVH</sequence>
<gene>
    <name evidence="2" type="ORF">J2X01_003812</name>
</gene>
<dbReference type="EMBL" id="JAVDVQ010000024">
    <property type="protein sequence ID" value="MDR7084501.1"/>
    <property type="molecule type" value="Genomic_DNA"/>
</dbReference>
<proteinExistence type="predicted"/>
<keyword evidence="2" id="KW-0255">Endonuclease</keyword>
<comment type="caution">
    <text evidence="2">The sequence shown here is derived from an EMBL/GenBank/DDBJ whole genome shotgun (WGS) entry which is preliminary data.</text>
</comment>
<organism evidence="2 3">
    <name type="scientific">Arthrobacter ginsengisoli</name>
    <dbReference type="NCBI Taxonomy" id="1356565"/>
    <lineage>
        <taxon>Bacteria</taxon>
        <taxon>Bacillati</taxon>
        <taxon>Actinomycetota</taxon>
        <taxon>Actinomycetes</taxon>
        <taxon>Micrococcales</taxon>
        <taxon>Micrococcaceae</taxon>
        <taxon>Arthrobacter</taxon>
    </lineage>
</organism>
<evidence type="ECO:0000313" key="3">
    <source>
        <dbReference type="Proteomes" id="UP001252243"/>
    </source>
</evidence>
<dbReference type="Gene3D" id="3.40.960.10">
    <property type="entry name" value="VSR Endonuclease"/>
    <property type="match status" value="1"/>
</dbReference>
<dbReference type="RefSeq" id="WP_310061001.1">
    <property type="nucleotide sequence ID" value="NZ_JAVDVQ010000024.1"/>
</dbReference>
<dbReference type="Proteomes" id="UP001252243">
    <property type="component" value="Unassembled WGS sequence"/>
</dbReference>
<dbReference type="GO" id="GO:0004519">
    <property type="term" value="F:endonuclease activity"/>
    <property type="evidence" value="ECO:0007669"/>
    <property type="project" value="UniProtKB-KW"/>
</dbReference>
<keyword evidence="2" id="KW-0540">Nuclease</keyword>
<feature type="domain" description="DUF559" evidence="1">
    <location>
        <begin position="203"/>
        <end position="267"/>
    </location>
</feature>
<keyword evidence="2" id="KW-0378">Hydrolase</keyword>
<dbReference type="Pfam" id="PF04480">
    <property type="entry name" value="DUF559"/>
    <property type="match status" value="1"/>
</dbReference>
<protein>
    <submittedName>
        <fullName evidence="2">Very-short-patch-repair endonuclease</fullName>
    </submittedName>
</protein>
<evidence type="ECO:0000313" key="2">
    <source>
        <dbReference type="EMBL" id="MDR7084501.1"/>
    </source>
</evidence>